<dbReference type="InterPro" id="IPR036873">
    <property type="entry name" value="Rhodanese-like_dom_sf"/>
</dbReference>
<dbReference type="PROSITE" id="PS50206">
    <property type="entry name" value="RHODANESE_3"/>
    <property type="match status" value="1"/>
</dbReference>
<comment type="catalytic activity">
    <reaction evidence="1 7">
        <text>Thiol-dependent hydrolysis of ester, thioester, amide, peptide and isopeptide bonds formed by the C-terminal Gly of ubiquitin (a 76-residue protein attached to proteins as an intracellular targeting signal).</text>
        <dbReference type="EC" id="3.4.19.12"/>
    </reaction>
</comment>
<evidence type="ECO:0000256" key="3">
    <source>
        <dbReference type="ARBA" id="ARBA00022670"/>
    </source>
</evidence>
<dbReference type="PROSITE" id="PS00973">
    <property type="entry name" value="USP_2"/>
    <property type="match status" value="1"/>
</dbReference>
<evidence type="ECO:0000256" key="6">
    <source>
        <dbReference type="ARBA" id="ARBA00022807"/>
    </source>
</evidence>
<evidence type="ECO:0000313" key="12">
    <source>
        <dbReference type="Proteomes" id="UP000761534"/>
    </source>
</evidence>
<dbReference type="SUPFAM" id="SSF54001">
    <property type="entry name" value="Cysteine proteinases"/>
    <property type="match status" value="1"/>
</dbReference>
<dbReference type="Gene3D" id="3.90.70.10">
    <property type="entry name" value="Cysteine proteinases"/>
    <property type="match status" value="1"/>
</dbReference>
<keyword evidence="3 7" id="KW-0645">Protease</keyword>
<dbReference type="InterPro" id="IPR038765">
    <property type="entry name" value="Papain-like_cys_pep_sf"/>
</dbReference>
<dbReference type="InterPro" id="IPR028889">
    <property type="entry name" value="USP"/>
</dbReference>
<comment type="similarity">
    <text evidence="2 7">Belongs to the peptidase C19 family.</text>
</comment>
<feature type="region of interest" description="Disordered" evidence="8">
    <location>
        <begin position="322"/>
        <end position="344"/>
    </location>
</feature>
<keyword evidence="12" id="KW-1185">Reference proteome</keyword>
<dbReference type="Pfam" id="PF00581">
    <property type="entry name" value="Rhodanese"/>
    <property type="match status" value="1"/>
</dbReference>
<organism evidence="11 12">
    <name type="scientific">Trichomonascus ciferrii</name>
    <dbReference type="NCBI Taxonomy" id="44093"/>
    <lineage>
        <taxon>Eukaryota</taxon>
        <taxon>Fungi</taxon>
        <taxon>Dikarya</taxon>
        <taxon>Ascomycota</taxon>
        <taxon>Saccharomycotina</taxon>
        <taxon>Dipodascomycetes</taxon>
        <taxon>Dipodascales</taxon>
        <taxon>Trichomonascaceae</taxon>
        <taxon>Trichomonascus</taxon>
        <taxon>Trichomonascus ciferrii complex</taxon>
    </lineage>
</organism>
<evidence type="ECO:0000259" key="9">
    <source>
        <dbReference type="PROSITE" id="PS50206"/>
    </source>
</evidence>
<dbReference type="EC" id="3.4.19.12" evidence="7"/>
<dbReference type="Proteomes" id="UP000761534">
    <property type="component" value="Unassembled WGS sequence"/>
</dbReference>
<feature type="domain" description="USP" evidence="10">
    <location>
        <begin position="446"/>
        <end position="800"/>
    </location>
</feature>
<evidence type="ECO:0000256" key="4">
    <source>
        <dbReference type="ARBA" id="ARBA00022786"/>
    </source>
</evidence>
<dbReference type="PANTHER" id="PTHR21646">
    <property type="entry name" value="UBIQUITIN CARBOXYL-TERMINAL HYDROLASE"/>
    <property type="match status" value="1"/>
</dbReference>
<dbReference type="InterPro" id="IPR018200">
    <property type="entry name" value="USP_CS"/>
</dbReference>
<evidence type="ECO:0000256" key="7">
    <source>
        <dbReference type="RuleBase" id="RU366025"/>
    </source>
</evidence>
<accession>A0A642V8T6</accession>
<sequence>MLEAAYINYWQAYLIITRCVPDHPDYGRFSSKITSPFYETYVDLIELISRDAKVQELEKMINDRASKAKKTARQNVVARKPVGSTPSSKDDLTARFERLRVPKGPRPSPAVYSNGKVGADHDTTPASLKPQPPPPPQSYPEHERPHQQPPPSFPLPPPPTQAAPPPPQSSSSPVLFPKTTVINAETLLSYLERIPESILLLDIRSRYEYDRGHISAPNVVCVEPIILRANMNDQDLEDALILNPDFEQRAFLRRDSFDLVVYYDSNSSSYSTDLTLQNLLHAVYHRAFSKRLKRPPCILAGGFDTWMDDFNGAHITVSSSASALAPPKPLQASTPDLGPSANQQYSRSQDYIKDINGYFKAPPQPQYVQPQQPIAPPQPQYYHHHQPTSVPGTPPQMPTANGYKYGQPPAPNYSTRPTSATVSAQGTDVILTQSNQLRIAALEFTTGLQNLGNTCYMNCIIQCLAGTPSLSILLVDGSYKRYVNVNNRLGYRGMLVQKFAELVQTMFRGNVAYVGPTALKDLSGRLRDTFRGCEQQDCQEFLTFILDGLHEDLNVNGDKERLKELTEAEERRREGMSVRLASTIEWERYLKSDYSPIVDTMQGQYQSQLKCLACGNTSTTYNVFSFLSLPIPLNHQTVSLKDCFDLFTQDEILDNDNAWHCSHCKKPRRAVKKLIISRLPQVLIIHLKRFQQRARGTNKLETFVTYPTSNLNLTDYWPSYTGNDDAKLSQMPKRGQSPPFQYDLYGVANHFGTLKGGHYTAFVRKGSKGWCYFDDVRISRSVPSENVVNQHAYVLFYQRRMTE</sequence>
<dbReference type="InterPro" id="IPR001394">
    <property type="entry name" value="Peptidase_C19_UCH"/>
</dbReference>
<feature type="region of interest" description="Disordered" evidence="8">
    <location>
        <begin position="378"/>
        <end position="402"/>
    </location>
</feature>
<dbReference type="GO" id="GO:0004843">
    <property type="term" value="F:cysteine-type deubiquitinase activity"/>
    <property type="evidence" value="ECO:0007669"/>
    <property type="project" value="UniProtKB-UniRule"/>
</dbReference>
<protein>
    <recommendedName>
        <fullName evidence="7">Ubiquitin carboxyl-terminal hydrolase</fullName>
        <ecNumber evidence="7">3.4.19.12</ecNumber>
    </recommendedName>
</protein>
<dbReference type="InterPro" id="IPR001763">
    <property type="entry name" value="Rhodanese-like_dom"/>
</dbReference>
<evidence type="ECO:0000259" key="10">
    <source>
        <dbReference type="PROSITE" id="PS50235"/>
    </source>
</evidence>
<evidence type="ECO:0000256" key="2">
    <source>
        <dbReference type="ARBA" id="ARBA00009085"/>
    </source>
</evidence>
<name>A0A642V8T6_9ASCO</name>
<proteinExistence type="inferred from homology"/>
<dbReference type="GO" id="GO:0006508">
    <property type="term" value="P:proteolysis"/>
    <property type="evidence" value="ECO:0007669"/>
    <property type="project" value="UniProtKB-KW"/>
</dbReference>
<reference evidence="11" key="1">
    <citation type="journal article" date="2019" name="G3 (Bethesda)">
        <title>Genome Assemblies of Two Rare Opportunistic Yeast Pathogens: Diutina rugosa (syn. Candida rugosa) and Trichomonascus ciferrii (syn. Candida ciferrii).</title>
        <authorList>
            <person name="Mixao V."/>
            <person name="Saus E."/>
            <person name="Hansen A.P."/>
            <person name="Lass-Florl C."/>
            <person name="Gabaldon T."/>
        </authorList>
    </citation>
    <scope>NUCLEOTIDE SEQUENCE</scope>
    <source>
        <strain evidence="11">CBS 4856</strain>
    </source>
</reference>
<dbReference type="CDD" id="cd02674">
    <property type="entry name" value="Peptidase_C19R"/>
    <property type="match status" value="1"/>
</dbReference>
<dbReference type="GO" id="GO:0016579">
    <property type="term" value="P:protein deubiquitination"/>
    <property type="evidence" value="ECO:0007669"/>
    <property type="project" value="InterPro"/>
</dbReference>
<feature type="compositionally biased region" description="Low complexity" evidence="8">
    <location>
        <begin position="322"/>
        <end position="333"/>
    </location>
</feature>
<dbReference type="OrthoDB" id="292964at2759"/>
<keyword evidence="4 7" id="KW-0833">Ubl conjugation pathway</keyword>
<gene>
    <name evidence="11" type="ORF">TRICI_001395</name>
</gene>
<evidence type="ECO:0000256" key="5">
    <source>
        <dbReference type="ARBA" id="ARBA00022801"/>
    </source>
</evidence>
<feature type="domain" description="Rhodanese" evidence="9">
    <location>
        <begin position="194"/>
        <end position="214"/>
    </location>
</feature>
<dbReference type="PROSITE" id="PS50235">
    <property type="entry name" value="USP_3"/>
    <property type="match status" value="1"/>
</dbReference>
<feature type="compositionally biased region" description="Pro residues" evidence="8">
    <location>
        <begin position="147"/>
        <end position="168"/>
    </location>
</feature>
<dbReference type="PANTHER" id="PTHR21646:SF95">
    <property type="entry name" value="UBIQUITIN CARBOXYL-TERMINAL HYDROLASE 4-RELATED"/>
    <property type="match status" value="1"/>
</dbReference>
<dbReference type="VEuPathDB" id="FungiDB:TRICI_001395"/>
<feature type="compositionally biased region" description="Basic and acidic residues" evidence="8">
    <location>
        <begin position="88"/>
        <end position="100"/>
    </location>
</feature>
<dbReference type="Pfam" id="PF00443">
    <property type="entry name" value="UCH"/>
    <property type="match status" value="1"/>
</dbReference>
<keyword evidence="6 7" id="KW-0788">Thiol protease</keyword>
<dbReference type="AlphaFoldDB" id="A0A642V8T6"/>
<feature type="region of interest" description="Disordered" evidence="8">
    <location>
        <begin position="65"/>
        <end position="175"/>
    </location>
</feature>
<dbReference type="SMART" id="SM00450">
    <property type="entry name" value="RHOD"/>
    <property type="match status" value="1"/>
</dbReference>
<dbReference type="EMBL" id="SWFS01000097">
    <property type="protein sequence ID" value="KAA8916532.1"/>
    <property type="molecule type" value="Genomic_DNA"/>
</dbReference>
<keyword evidence="5 7" id="KW-0378">Hydrolase</keyword>
<evidence type="ECO:0000256" key="1">
    <source>
        <dbReference type="ARBA" id="ARBA00000707"/>
    </source>
</evidence>
<evidence type="ECO:0000313" key="11">
    <source>
        <dbReference type="EMBL" id="KAA8916532.1"/>
    </source>
</evidence>
<dbReference type="PROSITE" id="PS00972">
    <property type="entry name" value="USP_1"/>
    <property type="match status" value="1"/>
</dbReference>
<evidence type="ECO:0000256" key="8">
    <source>
        <dbReference type="SAM" id="MobiDB-lite"/>
    </source>
</evidence>
<dbReference type="InterPro" id="IPR050185">
    <property type="entry name" value="Ub_carboxyl-term_hydrolase"/>
</dbReference>
<dbReference type="Gene3D" id="3.40.250.10">
    <property type="entry name" value="Rhodanese-like domain"/>
    <property type="match status" value="1"/>
</dbReference>
<dbReference type="SUPFAM" id="SSF52821">
    <property type="entry name" value="Rhodanese/Cell cycle control phosphatase"/>
    <property type="match status" value="1"/>
</dbReference>
<comment type="caution">
    <text evidence="11">The sequence shown here is derived from an EMBL/GenBank/DDBJ whole genome shotgun (WGS) entry which is preliminary data.</text>
</comment>